<keyword evidence="2" id="KW-1185">Reference proteome</keyword>
<organism evidence="1 2">
    <name type="scientific">Terrisporobacter muris</name>
    <dbReference type="NCBI Taxonomy" id="2963284"/>
    <lineage>
        <taxon>Bacteria</taxon>
        <taxon>Bacillati</taxon>
        <taxon>Bacillota</taxon>
        <taxon>Clostridia</taxon>
        <taxon>Peptostreptococcales</taxon>
        <taxon>Peptostreptococcaceae</taxon>
        <taxon>Terrisporobacter</taxon>
    </lineage>
</organism>
<dbReference type="EMBL" id="JANKBY010000356">
    <property type="protein sequence ID" value="MCR1824619.1"/>
    <property type="molecule type" value="Genomic_DNA"/>
</dbReference>
<name>A0A9X2MDX1_9FIRM</name>
<dbReference type="Proteomes" id="UP001140817">
    <property type="component" value="Unassembled WGS sequence"/>
</dbReference>
<comment type="caution">
    <text evidence="1">The sequence shown here is derived from an EMBL/GenBank/DDBJ whole genome shotgun (WGS) entry which is preliminary data.</text>
</comment>
<evidence type="ECO:0000313" key="1">
    <source>
        <dbReference type="EMBL" id="MCR1824619.1"/>
    </source>
</evidence>
<sequence length="58" mass="6710">MTKKKSKKYKEKKLEYRIMGDAFLGELSNISGEEDSSLQNLIISMESKKIQKSLKNNK</sequence>
<accession>A0A9X2MDX1</accession>
<gene>
    <name evidence="1" type="ORF">NSA58_17715</name>
</gene>
<evidence type="ECO:0000313" key="2">
    <source>
        <dbReference type="Proteomes" id="UP001140817"/>
    </source>
</evidence>
<dbReference type="AlphaFoldDB" id="A0A9X2MDX1"/>
<reference evidence="1" key="1">
    <citation type="submission" date="2022-07" db="EMBL/GenBank/DDBJ databases">
        <title>Enhanced cultured diversity of the mouse gut microbiota enables custom-made synthetic communities.</title>
        <authorList>
            <person name="Afrizal A."/>
        </authorList>
    </citation>
    <scope>NUCLEOTIDE SEQUENCE</scope>
    <source>
        <strain evidence="1">DSM 29186</strain>
    </source>
</reference>
<protein>
    <submittedName>
        <fullName evidence="1">Uncharacterized protein</fullName>
    </submittedName>
</protein>
<dbReference type="RefSeq" id="WP_161791940.1">
    <property type="nucleotide sequence ID" value="NZ_JANKBY010000356.1"/>
</dbReference>
<proteinExistence type="predicted"/>